<name>A0A5E4RX57_9BURK</name>
<evidence type="ECO:0000313" key="8">
    <source>
        <dbReference type="Proteomes" id="UP000367825"/>
    </source>
</evidence>
<evidence type="ECO:0000256" key="2">
    <source>
        <dbReference type="ARBA" id="ARBA00022963"/>
    </source>
</evidence>
<dbReference type="SUPFAM" id="SSF52151">
    <property type="entry name" value="FabD/lysophospholipase-like"/>
    <property type="match status" value="1"/>
</dbReference>
<feature type="active site" description="Nucleophile" evidence="4">
    <location>
        <position position="51"/>
    </location>
</feature>
<dbReference type="Gene3D" id="3.40.1090.10">
    <property type="entry name" value="Cytosolic phospholipase A2 catalytic domain"/>
    <property type="match status" value="1"/>
</dbReference>
<feature type="domain" description="PNPLA" evidence="6">
    <location>
        <begin position="9"/>
        <end position="230"/>
    </location>
</feature>
<dbReference type="RefSeq" id="WP_241013711.1">
    <property type="nucleotide sequence ID" value="NZ_CABPSC010000001.1"/>
</dbReference>
<gene>
    <name evidence="7" type="ORF">PNO31109_00396</name>
</gene>
<sequence>MISGERTGLVLMGGGARAAYQVGVLSAIAAIQREVLPSRRAIPFPIVCGTSAGAINAAALASHADDFQHGVMKLDAVWRQFHAGQVFRADSLGMAGTGARWLAALSLGWALRRSPKSLFDWSPLADMLRNAIRLDRLPDVFAAGALSALSVTALSYSSGKHVTFYQSAEPIQAWKRSLRLARAVPLTVDHLLASSAIPFLFPAVELDLDGQSEYFGDGSMRQIAPLSPPIHLGATRILIVGASHAQYGVDSSGERIGGYPSLAQIGGQALASVFIDGLSADLERLQHINNVLRHVSEADRESSGWKPIETLVISPSQRLEPIAARHLQQMPRAVRTMLGAIGADEARGAAFASYLLFESSYTQELIALGEADAYAQRDAIAAWLVAEADGTSPLEHVEAGAVGGDDLPANSALAARAPHAEQAVAAEGSKPAVGGDAA</sequence>
<accession>A0A5E4RX57</accession>
<keyword evidence="1 4" id="KW-0378">Hydrolase</keyword>
<organism evidence="7 8">
    <name type="scientific">Pandoraea nosoerga</name>
    <dbReference type="NCBI Taxonomy" id="2508296"/>
    <lineage>
        <taxon>Bacteria</taxon>
        <taxon>Pseudomonadati</taxon>
        <taxon>Pseudomonadota</taxon>
        <taxon>Betaproteobacteria</taxon>
        <taxon>Burkholderiales</taxon>
        <taxon>Burkholderiaceae</taxon>
        <taxon>Pandoraea</taxon>
    </lineage>
</organism>
<evidence type="ECO:0000256" key="4">
    <source>
        <dbReference type="PROSITE-ProRule" id="PRU01161"/>
    </source>
</evidence>
<dbReference type="EMBL" id="CABPSC010000001">
    <property type="protein sequence ID" value="VVD67002.1"/>
    <property type="molecule type" value="Genomic_DNA"/>
</dbReference>
<feature type="active site" description="Proton acceptor" evidence="4">
    <location>
        <position position="217"/>
    </location>
</feature>
<dbReference type="GO" id="GO:0016042">
    <property type="term" value="P:lipid catabolic process"/>
    <property type="evidence" value="ECO:0007669"/>
    <property type="project" value="UniProtKB-UniRule"/>
</dbReference>
<evidence type="ECO:0000256" key="5">
    <source>
        <dbReference type="SAM" id="MobiDB-lite"/>
    </source>
</evidence>
<feature type="short sequence motif" description="GXSXG" evidence="4">
    <location>
        <begin position="49"/>
        <end position="53"/>
    </location>
</feature>
<comment type="caution">
    <text evidence="4">Lacks conserved residue(s) required for the propagation of feature annotation.</text>
</comment>
<keyword evidence="3 4" id="KW-0443">Lipid metabolism</keyword>
<keyword evidence="8" id="KW-1185">Reference proteome</keyword>
<evidence type="ECO:0000256" key="3">
    <source>
        <dbReference type="ARBA" id="ARBA00023098"/>
    </source>
</evidence>
<reference evidence="7 8" key="1">
    <citation type="submission" date="2019-08" db="EMBL/GenBank/DDBJ databases">
        <authorList>
            <person name="Peeters C."/>
        </authorList>
    </citation>
    <scope>NUCLEOTIDE SEQUENCE [LARGE SCALE GENOMIC DNA]</scope>
    <source>
        <strain evidence="7 8">LMG 31109</strain>
    </source>
</reference>
<protein>
    <submittedName>
        <fullName evidence="7">Patatin</fullName>
    </submittedName>
</protein>
<evidence type="ECO:0000259" key="6">
    <source>
        <dbReference type="PROSITE" id="PS51635"/>
    </source>
</evidence>
<evidence type="ECO:0000256" key="1">
    <source>
        <dbReference type="ARBA" id="ARBA00022801"/>
    </source>
</evidence>
<dbReference type="Proteomes" id="UP000367825">
    <property type="component" value="Unassembled WGS sequence"/>
</dbReference>
<dbReference type="InterPro" id="IPR050301">
    <property type="entry name" value="NTE"/>
</dbReference>
<dbReference type="Pfam" id="PF01734">
    <property type="entry name" value="Patatin"/>
    <property type="match status" value="1"/>
</dbReference>
<dbReference type="PROSITE" id="PS51635">
    <property type="entry name" value="PNPLA"/>
    <property type="match status" value="1"/>
</dbReference>
<dbReference type="PANTHER" id="PTHR14226:SF57">
    <property type="entry name" value="BLR7027 PROTEIN"/>
    <property type="match status" value="1"/>
</dbReference>
<evidence type="ECO:0000313" key="7">
    <source>
        <dbReference type="EMBL" id="VVD67002.1"/>
    </source>
</evidence>
<feature type="region of interest" description="Disordered" evidence="5">
    <location>
        <begin position="418"/>
        <end position="438"/>
    </location>
</feature>
<dbReference type="InterPro" id="IPR016035">
    <property type="entry name" value="Acyl_Trfase/lysoPLipase"/>
</dbReference>
<dbReference type="PANTHER" id="PTHR14226">
    <property type="entry name" value="NEUROPATHY TARGET ESTERASE/SWISS CHEESE D.MELANOGASTER"/>
    <property type="match status" value="1"/>
</dbReference>
<proteinExistence type="predicted"/>
<dbReference type="GO" id="GO:0016787">
    <property type="term" value="F:hydrolase activity"/>
    <property type="evidence" value="ECO:0007669"/>
    <property type="project" value="UniProtKB-UniRule"/>
</dbReference>
<dbReference type="InterPro" id="IPR002641">
    <property type="entry name" value="PNPLA_dom"/>
</dbReference>
<dbReference type="AlphaFoldDB" id="A0A5E4RX57"/>
<keyword evidence="2 4" id="KW-0442">Lipid degradation</keyword>